<feature type="region of interest" description="Disordered" evidence="1">
    <location>
        <begin position="67"/>
        <end position="121"/>
    </location>
</feature>
<comment type="caution">
    <text evidence="2">The sequence shown here is derived from an EMBL/GenBank/DDBJ whole genome shotgun (WGS) entry which is preliminary data.</text>
</comment>
<organism evidence="2 3">
    <name type="scientific">Rhizophagus irregularis</name>
    <dbReference type="NCBI Taxonomy" id="588596"/>
    <lineage>
        <taxon>Eukaryota</taxon>
        <taxon>Fungi</taxon>
        <taxon>Fungi incertae sedis</taxon>
        <taxon>Mucoromycota</taxon>
        <taxon>Glomeromycotina</taxon>
        <taxon>Glomeromycetes</taxon>
        <taxon>Glomerales</taxon>
        <taxon>Glomeraceae</taxon>
        <taxon>Rhizophagus</taxon>
    </lineage>
</organism>
<sequence>MRDLFRKNFNSTAFKKWEKAGKPTEEDEEILVELLEYSSIRKAKITRMVLTPPLTLDQLVRNQRKMMINEQLEGYSNNNGTSKRESPSPPQRTQRQQITTTSKNDKCSEDAQRSKKVESPKLYQEKFGGQYQRILWE</sequence>
<accession>A0A2I1H7B7</accession>
<feature type="compositionally biased region" description="Basic and acidic residues" evidence="1">
    <location>
        <begin position="103"/>
        <end position="119"/>
    </location>
</feature>
<evidence type="ECO:0000313" key="2">
    <source>
        <dbReference type="EMBL" id="PKY54768.1"/>
    </source>
</evidence>
<dbReference type="AlphaFoldDB" id="A0A2I1H7B7"/>
<gene>
    <name evidence="2" type="ORF">RhiirA4_427006</name>
</gene>
<protein>
    <submittedName>
        <fullName evidence="2">Uncharacterized protein</fullName>
    </submittedName>
</protein>
<dbReference type="Proteomes" id="UP000234323">
    <property type="component" value="Unassembled WGS sequence"/>
</dbReference>
<evidence type="ECO:0000256" key="1">
    <source>
        <dbReference type="SAM" id="MobiDB-lite"/>
    </source>
</evidence>
<dbReference type="EMBL" id="LLXI01001683">
    <property type="protein sequence ID" value="PKY54768.1"/>
    <property type="molecule type" value="Genomic_DNA"/>
</dbReference>
<proteinExistence type="predicted"/>
<feature type="compositionally biased region" description="Low complexity" evidence="1">
    <location>
        <begin position="91"/>
        <end position="102"/>
    </location>
</feature>
<reference evidence="2 3" key="1">
    <citation type="submission" date="2015-10" db="EMBL/GenBank/DDBJ databases">
        <title>Genome analyses suggest a sexual origin of heterokaryosis in a supposedly ancient asexual fungus.</title>
        <authorList>
            <person name="Ropars J."/>
            <person name="Sedzielewska K."/>
            <person name="Noel J."/>
            <person name="Charron P."/>
            <person name="Farinelli L."/>
            <person name="Marton T."/>
            <person name="Kruger M."/>
            <person name="Pelin A."/>
            <person name="Brachmann A."/>
            <person name="Corradi N."/>
        </authorList>
    </citation>
    <scope>NUCLEOTIDE SEQUENCE [LARGE SCALE GENOMIC DNA]</scope>
    <source>
        <strain evidence="2 3">A4</strain>
    </source>
</reference>
<evidence type="ECO:0000313" key="3">
    <source>
        <dbReference type="Proteomes" id="UP000234323"/>
    </source>
</evidence>
<name>A0A2I1H7B7_9GLOM</name>
<keyword evidence="3" id="KW-1185">Reference proteome</keyword>